<keyword evidence="1" id="KW-0812">Transmembrane</keyword>
<evidence type="ECO:0000313" key="2">
    <source>
        <dbReference type="EMBL" id="WCT77090.1"/>
    </source>
</evidence>
<evidence type="ECO:0000313" key="3">
    <source>
        <dbReference type="Proteomes" id="UP001218231"/>
    </source>
</evidence>
<protein>
    <recommendedName>
        <fullName evidence="4">Dolichyl-phosphate-mannose-protein mannosyltransferase</fullName>
    </recommendedName>
</protein>
<sequence length="505" mass="56261">MRFRAMLWGFFQTMRVIDPSPAARAGERRLYWFAVLLALASCLPAVVARYPQMSDYPAHLARYAVMLDGGRSADLARYYAFHWAWTGNLGVDILIRPFAAIFGLETGGRIISGIIPPLTALGLIAVDRQLHGRVTIASLLAMPFAWSPMMLIGLLNYALGQALALWAFAFWVWLDRKGAVWWLRGALFVPIGLVVWLSHLSAWGVLGVLLLGYELGMGRGWRAFIAPWPLLAPLVVMVLVPGTAGTFSYGPYWWVYKQAIWLKAMRDTVYALDYLSLVVVALAFLAAAAMRRLDGRLGWAAVMLLAMTIAVPRHISGGDYADYRLVTTGLMVCCLSIRWPRAPGWAITPVVMLYVARLLITTQDWHDDSARMEKIMVALDHVPQGARVASAVLVTREQWPLNHFEHIGAYAVVRRHALVNANFAVPHVHMLQLKQGGRDFDDPSQRLLLHHTQKVDLANFAPARQADWLWYVGERAPDTLPQGAVVVWQGQGSLLARLKSAPLAK</sequence>
<dbReference type="RefSeq" id="WP_273617480.1">
    <property type="nucleotide sequence ID" value="NZ_CP117417.1"/>
</dbReference>
<feature type="transmembrane region" description="Helical" evidence="1">
    <location>
        <begin position="225"/>
        <end position="249"/>
    </location>
</feature>
<feature type="transmembrane region" description="Helical" evidence="1">
    <location>
        <begin position="269"/>
        <end position="290"/>
    </location>
</feature>
<evidence type="ECO:0000256" key="1">
    <source>
        <dbReference type="SAM" id="Phobius"/>
    </source>
</evidence>
<gene>
    <name evidence="2" type="ORF">PQ457_14365</name>
</gene>
<feature type="transmembrane region" description="Helical" evidence="1">
    <location>
        <begin position="154"/>
        <end position="174"/>
    </location>
</feature>
<proteinExistence type="predicted"/>
<name>A0ABY7TV14_9SPHN</name>
<accession>A0ABY7TV14</accession>
<keyword evidence="1" id="KW-0472">Membrane</keyword>
<reference evidence="2 3" key="1">
    <citation type="submission" date="2023-02" db="EMBL/GenBank/DDBJ databases">
        <title>Genome sequence of Novosphingobium humi KACC 19094.</title>
        <authorList>
            <person name="Kim S."/>
            <person name="Heo J."/>
            <person name="Kwon S.-W."/>
        </authorList>
    </citation>
    <scope>NUCLEOTIDE SEQUENCE [LARGE SCALE GENOMIC DNA]</scope>
    <source>
        <strain evidence="2 3">KACC 19094</strain>
    </source>
</reference>
<organism evidence="2 3">
    <name type="scientific">Novosphingobium humi</name>
    <dbReference type="NCBI Taxonomy" id="2282397"/>
    <lineage>
        <taxon>Bacteria</taxon>
        <taxon>Pseudomonadati</taxon>
        <taxon>Pseudomonadota</taxon>
        <taxon>Alphaproteobacteria</taxon>
        <taxon>Sphingomonadales</taxon>
        <taxon>Sphingomonadaceae</taxon>
        <taxon>Novosphingobium</taxon>
    </lineage>
</organism>
<evidence type="ECO:0008006" key="4">
    <source>
        <dbReference type="Google" id="ProtNLM"/>
    </source>
</evidence>
<dbReference type="EMBL" id="CP117417">
    <property type="protein sequence ID" value="WCT77090.1"/>
    <property type="molecule type" value="Genomic_DNA"/>
</dbReference>
<keyword evidence="1" id="KW-1133">Transmembrane helix</keyword>
<keyword evidence="3" id="KW-1185">Reference proteome</keyword>
<dbReference type="Proteomes" id="UP001218231">
    <property type="component" value="Chromosome"/>
</dbReference>
<feature type="transmembrane region" description="Helical" evidence="1">
    <location>
        <begin position="186"/>
        <end position="213"/>
    </location>
</feature>